<dbReference type="SUPFAM" id="SSF54292">
    <property type="entry name" value="2Fe-2S ferredoxin-like"/>
    <property type="match status" value="1"/>
</dbReference>
<dbReference type="InterPro" id="IPR019574">
    <property type="entry name" value="NADH_UbQ_OxRdtase_Gsu_4Fe4S-bd"/>
</dbReference>
<evidence type="ECO:0000256" key="1">
    <source>
        <dbReference type="ARBA" id="ARBA00022485"/>
    </source>
</evidence>
<feature type="domain" description="2Fe-2S ferredoxin-type" evidence="6">
    <location>
        <begin position="1"/>
        <end position="78"/>
    </location>
</feature>
<dbReference type="InterPro" id="IPR017900">
    <property type="entry name" value="4Fe4S_Fe_S_CS"/>
</dbReference>
<dbReference type="CDD" id="cd00207">
    <property type="entry name" value="fer2"/>
    <property type="match status" value="1"/>
</dbReference>
<evidence type="ECO:0000256" key="3">
    <source>
        <dbReference type="ARBA" id="ARBA00022737"/>
    </source>
</evidence>
<keyword evidence="4" id="KW-0408">Iron</keyword>
<dbReference type="GO" id="GO:0008901">
    <property type="term" value="F:ferredoxin hydrogenase activity"/>
    <property type="evidence" value="ECO:0007669"/>
    <property type="project" value="InterPro"/>
</dbReference>
<dbReference type="InterPro" id="IPR004108">
    <property type="entry name" value="Fe_hydrogenase_lsu_C"/>
</dbReference>
<keyword evidence="9" id="KW-0560">Oxidoreductase</keyword>
<feature type="domain" description="4Fe-4S ferredoxin-type" evidence="7">
    <location>
        <begin position="180"/>
        <end position="209"/>
    </location>
</feature>
<proteinExistence type="predicted"/>
<dbReference type="InterPro" id="IPR003149">
    <property type="entry name" value="Fe_hydrogenase_ssu"/>
</dbReference>
<accession>A0A3P3XIG1</accession>
<dbReference type="PROSITE" id="PS51839">
    <property type="entry name" value="4FE4S_HC3"/>
    <property type="match status" value="1"/>
</dbReference>
<keyword evidence="5" id="KW-0411">Iron-sulfur</keyword>
<dbReference type="NCBIfam" id="NF040763">
    <property type="entry name" value="FeFe_hydrog_A6"/>
    <property type="match status" value="1"/>
</dbReference>
<dbReference type="AlphaFoldDB" id="A0A3P3XIG1"/>
<evidence type="ECO:0000256" key="4">
    <source>
        <dbReference type="ARBA" id="ARBA00023004"/>
    </source>
</evidence>
<dbReference type="InterPro" id="IPR050340">
    <property type="entry name" value="Cytosolic_Fe-S_CAF"/>
</dbReference>
<dbReference type="InterPro" id="IPR013352">
    <property type="entry name" value="Fe_hydrogenase_subset"/>
</dbReference>
<dbReference type="Gene3D" id="3.40.950.10">
    <property type="entry name" value="Fe-only Hydrogenase (Larger Subunit), Chain L, domain 3"/>
    <property type="match status" value="1"/>
</dbReference>
<evidence type="ECO:0000259" key="6">
    <source>
        <dbReference type="PROSITE" id="PS51085"/>
    </source>
</evidence>
<evidence type="ECO:0000259" key="7">
    <source>
        <dbReference type="PROSITE" id="PS51379"/>
    </source>
</evidence>
<dbReference type="InterPro" id="IPR036010">
    <property type="entry name" value="2Fe-2S_ferredoxin-like_sf"/>
</dbReference>
<feature type="domain" description="4Fe-4S His(Cys)3-ligated-type" evidence="8">
    <location>
        <begin position="78"/>
        <end position="117"/>
    </location>
</feature>
<protein>
    <submittedName>
        <fullName evidence="9">NADP-reducing hydrogenase subunit HndC</fullName>
        <ecNumber evidence="9">1.12.1.3</ecNumber>
    </submittedName>
</protein>
<organism evidence="9">
    <name type="scientific">uncultured spirochete</name>
    <dbReference type="NCBI Taxonomy" id="156406"/>
    <lineage>
        <taxon>Bacteria</taxon>
        <taxon>Pseudomonadati</taxon>
        <taxon>Spirochaetota</taxon>
        <taxon>Spirochaetia</taxon>
        <taxon>Spirochaetales</taxon>
        <taxon>environmental samples</taxon>
    </lineage>
</organism>
<dbReference type="Gene3D" id="3.40.50.1780">
    <property type="match status" value="1"/>
</dbReference>
<feature type="domain" description="4Fe-4S ferredoxin-type" evidence="7">
    <location>
        <begin position="137"/>
        <end position="167"/>
    </location>
</feature>
<dbReference type="InterPro" id="IPR017896">
    <property type="entry name" value="4Fe4S_Fe-S-bd"/>
</dbReference>
<name>A0A3P3XIG1_9SPIR</name>
<dbReference type="SMART" id="SM00902">
    <property type="entry name" value="Fe_hyd_SSU"/>
    <property type="match status" value="1"/>
</dbReference>
<dbReference type="FunFam" id="3.30.70.20:FF:000035">
    <property type="entry name" value="Iron hydrogenase 1"/>
    <property type="match status" value="1"/>
</dbReference>
<dbReference type="InterPro" id="IPR001041">
    <property type="entry name" value="2Fe-2S_ferredoxin-type"/>
</dbReference>
<dbReference type="InterPro" id="IPR049830">
    <property type="entry name" value="HndD"/>
</dbReference>
<dbReference type="SUPFAM" id="SSF53920">
    <property type="entry name" value="Fe-only hydrogenase"/>
    <property type="match status" value="1"/>
</dbReference>
<dbReference type="SUPFAM" id="SSF54862">
    <property type="entry name" value="4Fe-4S ferredoxins"/>
    <property type="match status" value="1"/>
</dbReference>
<gene>
    <name evidence="9" type="primary">hndD</name>
    <name evidence="9" type="ORF">SPIROBIBN47_260013</name>
</gene>
<reference evidence="9" key="1">
    <citation type="submission" date="2017-02" db="EMBL/GenBank/DDBJ databases">
        <authorList>
            <person name="Regsiter A."/>
            <person name="William W."/>
        </authorList>
    </citation>
    <scope>NUCLEOTIDE SEQUENCE</scope>
    <source>
        <strain evidence="9">Bib</strain>
    </source>
</reference>
<dbReference type="Pfam" id="PF10588">
    <property type="entry name" value="NADH-G_4Fe-4S_3"/>
    <property type="match status" value="1"/>
</dbReference>
<dbReference type="InterPro" id="IPR036991">
    <property type="entry name" value="Fe_hydrogenase_ssu_sf"/>
</dbReference>
<dbReference type="InterPro" id="IPR009016">
    <property type="entry name" value="Fe_hydrogenase"/>
</dbReference>
<dbReference type="Gene3D" id="3.30.70.20">
    <property type="match status" value="1"/>
</dbReference>
<dbReference type="SMART" id="SM00929">
    <property type="entry name" value="NADH-G_4Fe-4S_3"/>
    <property type="match status" value="1"/>
</dbReference>
<dbReference type="PANTHER" id="PTHR11615">
    <property type="entry name" value="NITRATE, FORMATE, IRON DEHYDROGENASE"/>
    <property type="match status" value="1"/>
</dbReference>
<dbReference type="PROSITE" id="PS51085">
    <property type="entry name" value="2FE2S_FER_2"/>
    <property type="match status" value="1"/>
</dbReference>
<dbReference type="Gene3D" id="3.10.20.740">
    <property type="match status" value="1"/>
</dbReference>
<evidence type="ECO:0000259" key="8">
    <source>
        <dbReference type="PROSITE" id="PS51839"/>
    </source>
</evidence>
<dbReference type="GO" id="GO:0051539">
    <property type="term" value="F:4 iron, 4 sulfur cluster binding"/>
    <property type="evidence" value="ECO:0007669"/>
    <property type="project" value="UniProtKB-KW"/>
</dbReference>
<dbReference type="Gene3D" id="4.10.260.20">
    <property type="entry name" value="Iron hydrogenase, small subunit"/>
    <property type="match status" value="1"/>
</dbReference>
<evidence type="ECO:0000256" key="2">
    <source>
        <dbReference type="ARBA" id="ARBA00022723"/>
    </source>
</evidence>
<dbReference type="GO" id="GO:0005506">
    <property type="term" value="F:iron ion binding"/>
    <property type="evidence" value="ECO:0007669"/>
    <property type="project" value="InterPro"/>
</dbReference>
<dbReference type="EMBL" id="FWDM01000019">
    <property type="protein sequence ID" value="SLM12690.1"/>
    <property type="molecule type" value="Genomic_DNA"/>
</dbReference>
<dbReference type="PROSITE" id="PS00198">
    <property type="entry name" value="4FE4S_FER_1"/>
    <property type="match status" value="1"/>
</dbReference>
<dbReference type="EC" id="1.12.1.3" evidence="9"/>
<dbReference type="Pfam" id="PF02906">
    <property type="entry name" value="Fe_hyd_lg_C"/>
    <property type="match status" value="1"/>
</dbReference>
<evidence type="ECO:0000313" key="9">
    <source>
        <dbReference type="EMBL" id="SLM12690.1"/>
    </source>
</evidence>
<dbReference type="Pfam" id="PF13510">
    <property type="entry name" value="Fer2_4"/>
    <property type="match status" value="1"/>
</dbReference>
<sequence>MVNVKVNGIPVQVAEGSTVLEAAKKANVKIPTLCYNPDLSPWASCGICVVKIEGSNKMLRSCCTPVSEGMSIISNDPDLVQTRKTVIELILSTHPDDCLACPRNQACELQTLAQEFGIREQPYKKMVRDIPQDTSTGSLILNPSKCIRCGRCVEVCQEMQGVWAVEFLGRGESIRIAPAADVKLGDSPCIKCGQCSAHCPVGAIYENDQTKLVWDALMKEGPEAKTCAVQIAPAVRVALAESFGLPPGTDLTGKIYTALRRLGFDAVFDTNFSADLTIMEEGTEFVHRLTGALKAGMQQATADKSMPLITSCCPAWVDYMEKYYPDMIPNFSTAKSPQQMMGAMIKTYWAAKAKVDPAKIYSVSIMPCTAKKFENSRDESMYSSGYKDVDVTLTTRELARMIKQAGIDFLNLPESEPDSPLGPYSGAGVIFGATGGVMEAALRTAYFLVTKEELKDVNFTAVRGLSGIKEATVHINGIELRVAAAHQMGNIATVLDQVRKAREEGRETPWHFIEVMACRGGCIGGGGQPYGATDEVRKLRMRGIYDNDEKQEYRCSHDNPYIKQIYAEFLQKPASHKAHELLHTQYKERPLYLK</sequence>
<keyword evidence="3" id="KW-0677">Repeat</keyword>
<dbReference type="PROSITE" id="PS51379">
    <property type="entry name" value="4FE4S_FER_2"/>
    <property type="match status" value="2"/>
</dbReference>
<keyword evidence="2" id="KW-0479">Metal-binding</keyword>
<dbReference type="NCBIfam" id="TIGR02512">
    <property type="entry name" value="FeFe_hydrog_A"/>
    <property type="match status" value="1"/>
</dbReference>
<dbReference type="Pfam" id="PF02256">
    <property type="entry name" value="Fe_hyd_SSU"/>
    <property type="match status" value="1"/>
</dbReference>
<keyword evidence="1" id="KW-0004">4Fe-4S</keyword>
<dbReference type="GO" id="GO:0050583">
    <property type="term" value="F:hydrogen dehydrogenase (NADP+) activity"/>
    <property type="evidence" value="ECO:0007669"/>
    <property type="project" value="UniProtKB-EC"/>
</dbReference>
<dbReference type="Pfam" id="PF12838">
    <property type="entry name" value="Fer4_7"/>
    <property type="match status" value="1"/>
</dbReference>
<evidence type="ECO:0000256" key="5">
    <source>
        <dbReference type="ARBA" id="ARBA00023014"/>
    </source>
</evidence>